<protein>
    <recommendedName>
        <fullName evidence="5">C1q domain-containing protein</fullName>
    </recommendedName>
</protein>
<feature type="domain" description="C1q" evidence="5">
    <location>
        <begin position="182"/>
        <end position="325"/>
    </location>
</feature>
<evidence type="ECO:0000313" key="6">
    <source>
        <dbReference type="EMBL" id="KAA0702465.1"/>
    </source>
</evidence>
<dbReference type="SMART" id="SM00110">
    <property type="entry name" value="C1Q"/>
    <property type="match status" value="1"/>
</dbReference>
<dbReference type="PANTHER" id="PTHR22923">
    <property type="entry name" value="CEREBELLIN-RELATED"/>
    <property type="match status" value="1"/>
</dbReference>
<dbReference type="GO" id="GO:0045202">
    <property type="term" value="C:synapse"/>
    <property type="evidence" value="ECO:0007669"/>
    <property type="project" value="TreeGrafter"/>
</dbReference>
<evidence type="ECO:0000313" key="7">
    <source>
        <dbReference type="Proteomes" id="UP000324632"/>
    </source>
</evidence>
<dbReference type="InterPro" id="IPR050822">
    <property type="entry name" value="Cerebellin_Synaptic_Org"/>
</dbReference>
<dbReference type="PANTHER" id="PTHR22923:SF103">
    <property type="entry name" value="CEREBELLIN 20-RELATED"/>
    <property type="match status" value="1"/>
</dbReference>
<reference evidence="6 7" key="1">
    <citation type="journal article" date="2019" name="Mol. Ecol. Resour.">
        <title>Chromosome-level genome assembly of Triplophysa tibetana, a fish adapted to the harsh high-altitude environment of the Tibetan Plateau.</title>
        <authorList>
            <person name="Yang X."/>
            <person name="Liu H."/>
            <person name="Ma Z."/>
            <person name="Zou Y."/>
            <person name="Zou M."/>
            <person name="Mao Y."/>
            <person name="Li X."/>
            <person name="Wang H."/>
            <person name="Chen T."/>
            <person name="Wang W."/>
            <person name="Yang R."/>
        </authorList>
    </citation>
    <scope>NUCLEOTIDE SEQUENCE [LARGE SCALE GENOMIC DNA]</scope>
    <source>
        <strain evidence="6">TTIB1903HZAU</strain>
        <tissue evidence="6">Muscle</tissue>
    </source>
</reference>
<feature type="region of interest" description="Disordered" evidence="4">
    <location>
        <begin position="1"/>
        <end position="21"/>
    </location>
</feature>
<keyword evidence="7" id="KW-1185">Reference proteome</keyword>
<comment type="caution">
    <text evidence="6">The sequence shown here is derived from an EMBL/GenBank/DDBJ whole genome shotgun (WGS) entry which is preliminary data.</text>
</comment>
<evidence type="ECO:0000256" key="3">
    <source>
        <dbReference type="ARBA" id="ARBA00022729"/>
    </source>
</evidence>
<evidence type="ECO:0000259" key="5">
    <source>
        <dbReference type="PROSITE" id="PS50871"/>
    </source>
</evidence>
<name>A0A5A9N007_9TELE</name>
<proteinExistence type="predicted"/>
<dbReference type="GO" id="GO:0005576">
    <property type="term" value="C:extracellular region"/>
    <property type="evidence" value="ECO:0007669"/>
    <property type="project" value="UniProtKB-SubCell"/>
</dbReference>
<dbReference type="InterPro" id="IPR008983">
    <property type="entry name" value="Tumour_necrosis_fac-like_dom"/>
</dbReference>
<dbReference type="Proteomes" id="UP000324632">
    <property type="component" value="Chromosome 25"/>
</dbReference>
<dbReference type="Pfam" id="PF00386">
    <property type="entry name" value="C1q"/>
    <property type="match status" value="1"/>
</dbReference>
<dbReference type="EMBL" id="SOYY01000025">
    <property type="protein sequence ID" value="KAA0702465.1"/>
    <property type="molecule type" value="Genomic_DNA"/>
</dbReference>
<dbReference type="Gene3D" id="2.60.120.40">
    <property type="match status" value="1"/>
</dbReference>
<evidence type="ECO:0000256" key="2">
    <source>
        <dbReference type="ARBA" id="ARBA00022525"/>
    </source>
</evidence>
<dbReference type="AlphaFoldDB" id="A0A5A9N007"/>
<dbReference type="PROSITE" id="PS50871">
    <property type="entry name" value="C1Q"/>
    <property type="match status" value="1"/>
</dbReference>
<keyword evidence="2" id="KW-0964">Secreted</keyword>
<gene>
    <name evidence="6" type="ORF">E1301_Tti019011</name>
</gene>
<dbReference type="GO" id="GO:0099558">
    <property type="term" value="P:maintenance of synapse structure"/>
    <property type="evidence" value="ECO:0007669"/>
    <property type="project" value="TreeGrafter"/>
</dbReference>
<keyword evidence="3" id="KW-0732">Signal</keyword>
<dbReference type="PRINTS" id="PR00007">
    <property type="entry name" value="COMPLEMNTC1Q"/>
</dbReference>
<dbReference type="InterPro" id="IPR001073">
    <property type="entry name" value="C1q_dom"/>
</dbReference>
<accession>A0A5A9N007</accession>
<evidence type="ECO:0000256" key="1">
    <source>
        <dbReference type="ARBA" id="ARBA00004613"/>
    </source>
</evidence>
<organism evidence="6 7">
    <name type="scientific">Triplophysa tibetana</name>
    <dbReference type="NCBI Taxonomy" id="1572043"/>
    <lineage>
        <taxon>Eukaryota</taxon>
        <taxon>Metazoa</taxon>
        <taxon>Chordata</taxon>
        <taxon>Craniata</taxon>
        <taxon>Vertebrata</taxon>
        <taxon>Euteleostomi</taxon>
        <taxon>Actinopterygii</taxon>
        <taxon>Neopterygii</taxon>
        <taxon>Teleostei</taxon>
        <taxon>Ostariophysi</taxon>
        <taxon>Cypriniformes</taxon>
        <taxon>Nemacheilidae</taxon>
        <taxon>Triplophysa</taxon>
    </lineage>
</organism>
<comment type="subcellular location">
    <subcellularLocation>
        <location evidence="1">Secreted</location>
    </subcellularLocation>
</comment>
<sequence length="325" mass="35072">MEGVLAGRGPEGGGASWKPGHGLMAEASRQWQKWVPAAISCQIMDWQGMESKPNLRSRDNGKLPLKASKEAAASEKAHLSQVSKGVPFVPKDPGAVLGEAKHPRQPFKSSFFSSHPKLIVTASHNTRYAEVQMGPRVCLTDEASCGCCLMQQMMWRMETFFNMSLNELQRGLERAQGVLNNIRSSRSAFSVALTNERLCVGPYRQEAIVKYGSVFINVGDGFSTSTGTFVAPRSGVYNLGLTVYSDAGAPGARLAACARLRLNGRTLAALSENNSQDQEDSVSAVLAVQLRAGDAVDVALPAGCFLCDDNNHYNTFTGFLLYATD</sequence>
<evidence type="ECO:0000256" key="4">
    <source>
        <dbReference type="SAM" id="MobiDB-lite"/>
    </source>
</evidence>
<dbReference type="SUPFAM" id="SSF49842">
    <property type="entry name" value="TNF-like"/>
    <property type="match status" value="1"/>
</dbReference>